<dbReference type="Pfam" id="PF11625">
    <property type="entry name" value="DUF3253"/>
    <property type="match status" value="1"/>
</dbReference>
<dbReference type="InterPro" id="IPR021660">
    <property type="entry name" value="DUF3253"/>
</dbReference>
<dbReference type="InterPro" id="IPR036388">
    <property type="entry name" value="WH-like_DNA-bd_sf"/>
</dbReference>
<accession>A0A6A6TAV3</accession>
<sequence length="99" mass="11463">MPFDEAQKDIVLGHMRHLLENRDWPKTICPSEVARALSNNELTQLEAESWRDVMDDVRRLAFDLREDGEVEVLQKGVTLDQTVTADNVHGPIRIRARQR</sequence>
<protein>
    <recommendedName>
        <fullName evidence="3">DUF3253 domain-containing protein</fullName>
    </recommendedName>
</protein>
<dbReference type="InterPro" id="IPR036390">
    <property type="entry name" value="WH_DNA-bd_sf"/>
</dbReference>
<organism evidence="1 2">
    <name type="scientific">Lophiostoma macrostomum CBS 122681</name>
    <dbReference type="NCBI Taxonomy" id="1314788"/>
    <lineage>
        <taxon>Eukaryota</taxon>
        <taxon>Fungi</taxon>
        <taxon>Dikarya</taxon>
        <taxon>Ascomycota</taxon>
        <taxon>Pezizomycotina</taxon>
        <taxon>Dothideomycetes</taxon>
        <taxon>Pleosporomycetidae</taxon>
        <taxon>Pleosporales</taxon>
        <taxon>Lophiostomataceae</taxon>
        <taxon>Lophiostoma</taxon>
    </lineage>
</organism>
<keyword evidence="2" id="KW-1185">Reference proteome</keyword>
<gene>
    <name evidence="1" type="ORF">K491DRAFT_595716</name>
</gene>
<dbReference type="OrthoDB" id="2563170at2759"/>
<dbReference type="SUPFAM" id="SSF46785">
    <property type="entry name" value="Winged helix' DNA-binding domain"/>
    <property type="match status" value="1"/>
</dbReference>
<evidence type="ECO:0000313" key="2">
    <source>
        <dbReference type="Proteomes" id="UP000799324"/>
    </source>
</evidence>
<dbReference type="EMBL" id="MU004329">
    <property type="protein sequence ID" value="KAF2657105.1"/>
    <property type="molecule type" value="Genomic_DNA"/>
</dbReference>
<dbReference type="Proteomes" id="UP000799324">
    <property type="component" value="Unassembled WGS sequence"/>
</dbReference>
<proteinExistence type="predicted"/>
<evidence type="ECO:0008006" key="3">
    <source>
        <dbReference type="Google" id="ProtNLM"/>
    </source>
</evidence>
<dbReference type="AlphaFoldDB" id="A0A6A6TAV3"/>
<name>A0A6A6TAV3_9PLEO</name>
<dbReference type="Gene3D" id="1.10.10.10">
    <property type="entry name" value="Winged helix-like DNA-binding domain superfamily/Winged helix DNA-binding domain"/>
    <property type="match status" value="1"/>
</dbReference>
<evidence type="ECO:0000313" key="1">
    <source>
        <dbReference type="EMBL" id="KAF2657105.1"/>
    </source>
</evidence>
<reference evidence="1" key="1">
    <citation type="journal article" date="2020" name="Stud. Mycol.">
        <title>101 Dothideomycetes genomes: a test case for predicting lifestyles and emergence of pathogens.</title>
        <authorList>
            <person name="Haridas S."/>
            <person name="Albert R."/>
            <person name="Binder M."/>
            <person name="Bloem J."/>
            <person name="Labutti K."/>
            <person name="Salamov A."/>
            <person name="Andreopoulos B."/>
            <person name="Baker S."/>
            <person name="Barry K."/>
            <person name="Bills G."/>
            <person name="Bluhm B."/>
            <person name="Cannon C."/>
            <person name="Castanera R."/>
            <person name="Culley D."/>
            <person name="Daum C."/>
            <person name="Ezra D."/>
            <person name="Gonzalez J."/>
            <person name="Henrissat B."/>
            <person name="Kuo A."/>
            <person name="Liang C."/>
            <person name="Lipzen A."/>
            <person name="Lutzoni F."/>
            <person name="Magnuson J."/>
            <person name="Mondo S."/>
            <person name="Nolan M."/>
            <person name="Ohm R."/>
            <person name="Pangilinan J."/>
            <person name="Park H.-J."/>
            <person name="Ramirez L."/>
            <person name="Alfaro M."/>
            <person name="Sun H."/>
            <person name="Tritt A."/>
            <person name="Yoshinaga Y."/>
            <person name="Zwiers L.-H."/>
            <person name="Turgeon B."/>
            <person name="Goodwin S."/>
            <person name="Spatafora J."/>
            <person name="Crous P."/>
            <person name="Grigoriev I."/>
        </authorList>
    </citation>
    <scope>NUCLEOTIDE SEQUENCE</scope>
    <source>
        <strain evidence="1">CBS 122681</strain>
    </source>
</reference>